<name>A0A7R9Z750_9CHLO</name>
<reference evidence="3" key="1">
    <citation type="submission" date="2021-01" db="EMBL/GenBank/DDBJ databases">
        <authorList>
            <person name="Corre E."/>
            <person name="Pelletier E."/>
            <person name="Niang G."/>
            <person name="Scheremetjew M."/>
            <person name="Finn R."/>
            <person name="Kale V."/>
            <person name="Holt S."/>
            <person name="Cochrane G."/>
            <person name="Meng A."/>
            <person name="Brown T."/>
            <person name="Cohen L."/>
        </authorList>
    </citation>
    <scope>NUCLEOTIDE SEQUENCE</scope>
    <source>
        <strain evidence="3">CCMP219</strain>
    </source>
</reference>
<accession>A0A7R9Z750</accession>
<protein>
    <submittedName>
        <fullName evidence="3">Uncharacterized protein</fullName>
    </submittedName>
</protein>
<keyword evidence="2" id="KW-0472">Membrane</keyword>
<evidence type="ECO:0000313" key="3">
    <source>
        <dbReference type="EMBL" id="CAD8309408.1"/>
    </source>
</evidence>
<organism evidence="3">
    <name type="scientific">Chlamydomonas euryale</name>
    <dbReference type="NCBI Taxonomy" id="1486919"/>
    <lineage>
        <taxon>Eukaryota</taxon>
        <taxon>Viridiplantae</taxon>
        <taxon>Chlorophyta</taxon>
        <taxon>core chlorophytes</taxon>
        <taxon>Chlorophyceae</taxon>
        <taxon>CS clade</taxon>
        <taxon>Chlamydomonadales</taxon>
        <taxon>Chlamydomonadaceae</taxon>
        <taxon>Chlamydomonas</taxon>
    </lineage>
</organism>
<gene>
    <name evidence="3" type="ORF">CEUR00632_LOCUS20163</name>
</gene>
<proteinExistence type="predicted"/>
<feature type="transmembrane region" description="Helical" evidence="2">
    <location>
        <begin position="54"/>
        <end position="75"/>
    </location>
</feature>
<feature type="compositionally biased region" description="Polar residues" evidence="1">
    <location>
        <begin position="252"/>
        <end position="262"/>
    </location>
</feature>
<feature type="region of interest" description="Disordered" evidence="1">
    <location>
        <begin position="236"/>
        <end position="275"/>
    </location>
</feature>
<sequence length="838" mass="88491">MTLAAGQPGAAAVAAATTPPSPCPPWLRSVAATSVLAQAITQAGWWREATGAGAVFSAANAVLLPVSALVLLVGMPRTYSVALHMQLSMVFGSAMRCSWAAMLVAMLVAATGLAPPGSIPGLRRLTTTPAAALLPMSSTILDLAVIKMTVPLEQQRSHMLTQLVVDQLDLLSCGMMWHMALVVPVPVLVFLHLMAGRLAIVLVAMALVRPGKEKARRHRQGVAEALAASVAAAAGTEDGSADSPGVDAPRASSLSQGGSRLTSGEAGPSITPHGASDIPPYVSLFKRRRLTTKATGTHFFEQRSCMPAHDVLVLRVGTVLRGVPELASLGASMLKISLTPGCVTVSMDMILCDADGEPLWMDGTLHPDAEAALLANVTTCLLEAMPLRDGERASIQAGGGTPPAQMRYCAAQQRFVCDASGPQTPSHPSGAPLLAVTTPLLVAPRHRAKLRMQVKVALMADTMGSDTELHVGFAPHVRSSLGTGCRQLVRERMSVLQARAVAARKPPGLLDIELDLGARCPSGDIHVTIVDGPCMLASDAVPLLPYAARPAIDELSRLALGEADLTAVVEDLAMLLAPSVPAEYVAVLQKTAEHMLKWAASGRRELPETSALVRRACRSLDARAVRLDSSSLGGAAAAAAATAPTPLEVLYQVVHVACGVPICLEMLKASPPKTVLLACLATTLPAAISAALWCAPGAAVREHARLPRCVRCVHRNYWHRVWRVAVTFAVIWRGSPLYSPAVLKLFGHVLVRGFDVMLPVAFQVFEPLPSWEEAVTFSLLADIPTYGCVLVACRSNGLLLSMRHILLRACVSACISVAWNTYLWRVRRAAPEGKVKET</sequence>
<feature type="transmembrane region" description="Helical" evidence="2">
    <location>
        <begin position="87"/>
        <end position="110"/>
    </location>
</feature>
<dbReference type="EMBL" id="HBEC01043273">
    <property type="protein sequence ID" value="CAD8309408.1"/>
    <property type="molecule type" value="Transcribed_RNA"/>
</dbReference>
<feature type="transmembrane region" description="Helical" evidence="2">
    <location>
        <begin position="187"/>
        <end position="208"/>
    </location>
</feature>
<evidence type="ECO:0000256" key="1">
    <source>
        <dbReference type="SAM" id="MobiDB-lite"/>
    </source>
</evidence>
<keyword evidence="2" id="KW-0812">Transmembrane</keyword>
<keyword evidence="2" id="KW-1133">Transmembrane helix</keyword>
<evidence type="ECO:0000256" key="2">
    <source>
        <dbReference type="SAM" id="Phobius"/>
    </source>
</evidence>
<dbReference type="AlphaFoldDB" id="A0A7R9Z750"/>
<feature type="transmembrane region" description="Helical" evidence="2">
    <location>
        <begin position="130"/>
        <end position="150"/>
    </location>
</feature>